<proteinExistence type="predicted"/>
<gene>
    <name evidence="2" type="ORF">J2851_004262</name>
</gene>
<reference evidence="2 3" key="1">
    <citation type="submission" date="2021-03" db="EMBL/GenBank/DDBJ databases">
        <title>Genomic Encyclopedia of Type Strains, Phase III (KMG-III): the genomes of soil and plant-associated and newly described type strains.</title>
        <authorList>
            <person name="Whitman W."/>
        </authorList>
    </citation>
    <scope>NUCLEOTIDE SEQUENCE [LARGE SCALE GENOMIC DNA]</scope>
    <source>
        <strain evidence="2 3">IMMIB AFH-6</strain>
    </source>
</reference>
<evidence type="ECO:0000313" key="3">
    <source>
        <dbReference type="Proteomes" id="UP000781958"/>
    </source>
</evidence>
<evidence type="ECO:0008006" key="4">
    <source>
        <dbReference type="Google" id="ProtNLM"/>
    </source>
</evidence>
<protein>
    <recommendedName>
        <fullName evidence="4">Ribbon-helix-helix protein, copG family</fullName>
    </recommendedName>
</protein>
<feature type="region of interest" description="Disordered" evidence="1">
    <location>
        <begin position="42"/>
        <end position="82"/>
    </location>
</feature>
<evidence type="ECO:0000256" key="1">
    <source>
        <dbReference type="SAM" id="MobiDB-lite"/>
    </source>
</evidence>
<keyword evidence="3" id="KW-1185">Reference proteome</keyword>
<dbReference type="Proteomes" id="UP000781958">
    <property type="component" value="Unassembled WGS sequence"/>
</dbReference>
<dbReference type="Gene3D" id="1.20.5.780">
    <property type="entry name" value="Single helix bin"/>
    <property type="match status" value="1"/>
</dbReference>
<organism evidence="2 3">
    <name type="scientific">Azospirillum rugosum</name>
    <dbReference type="NCBI Taxonomy" id="416170"/>
    <lineage>
        <taxon>Bacteria</taxon>
        <taxon>Pseudomonadati</taxon>
        <taxon>Pseudomonadota</taxon>
        <taxon>Alphaproteobacteria</taxon>
        <taxon>Rhodospirillales</taxon>
        <taxon>Azospirillaceae</taxon>
        <taxon>Azospirillum</taxon>
    </lineage>
</organism>
<comment type="caution">
    <text evidence="2">The sequence shown here is derived from an EMBL/GenBank/DDBJ whole genome shotgun (WGS) entry which is preliminary data.</text>
</comment>
<accession>A0ABS4SRA1</accession>
<evidence type="ECO:0000313" key="2">
    <source>
        <dbReference type="EMBL" id="MBP2294472.1"/>
    </source>
</evidence>
<name>A0ABS4SRA1_9PROT</name>
<dbReference type="RefSeq" id="WP_209768668.1">
    <property type="nucleotide sequence ID" value="NZ_JAGINP010000016.1"/>
</dbReference>
<dbReference type="EMBL" id="JAGINP010000016">
    <property type="protein sequence ID" value="MBP2294472.1"/>
    <property type="molecule type" value="Genomic_DNA"/>
</dbReference>
<sequence>MAHPVSVRLDDDVQSTLETAAKQRGIGLSTYLRELASAEAKRVRRERIREQSRAVGRHAASSQDAQSFYEDWGMPSPLSDAQ</sequence>